<reference evidence="8" key="1">
    <citation type="submission" date="2022-08" db="EMBL/GenBank/DDBJ databases">
        <title>Phylogenomics of transcriptionally active AP2/ERF and bHLH transcription factors and their promoter regions regulating camptothecin biosynthesis in Nothapodytes nimmoniana.</title>
        <authorList>
            <person name="Godbole R.C."/>
            <person name="Pable A.A."/>
            <person name="Singh S."/>
            <person name="Barvkar V.T."/>
        </authorList>
    </citation>
    <scope>NUCLEOTIDE SEQUENCE</scope>
</reference>
<keyword evidence="5" id="KW-0539">Nucleus</keyword>
<dbReference type="GO" id="GO:0005634">
    <property type="term" value="C:nucleus"/>
    <property type="evidence" value="ECO:0007669"/>
    <property type="project" value="UniProtKB-SubCell"/>
</dbReference>
<evidence type="ECO:0000256" key="5">
    <source>
        <dbReference type="ARBA" id="ARBA00023242"/>
    </source>
</evidence>
<feature type="domain" description="BHLH" evidence="7">
    <location>
        <begin position="204"/>
        <end position="253"/>
    </location>
</feature>
<dbReference type="CDD" id="cd11393">
    <property type="entry name" value="bHLH_AtbHLH_like"/>
    <property type="match status" value="1"/>
</dbReference>
<dbReference type="PANTHER" id="PTHR16223">
    <property type="entry name" value="TRANSCRIPTION FACTOR BHLH83-RELATED"/>
    <property type="match status" value="1"/>
</dbReference>
<dbReference type="GO" id="GO:0000981">
    <property type="term" value="F:DNA-binding transcription factor activity, RNA polymerase II-specific"/>
    <property type="evidence" value="ECO:0007669"/>
    <property type="project" value="TreeGrafter"/>
</dbReference>
<dbReference type="PROSITE" id="PS50888">
    <property type="entry name" value="BHLH"/>
    <property type="match status" value="1"/>
</dbReference>
<evidence type="ECO:0000256" key="1">
    <source>
        <dbReference type="ARBA" id="ARBA00004123"/>
    </source>
</evidence>
<comment type="subcellular location">
    <subcellularLocation>
        <location evidence="1">Nucleus</location>
    </subcellularLocation>
</comment>
<organism evidence="8">
    <name type="scientific">Nothapodytes nimmoniana</name>
    <name type="common">Nothapodytes foetida</name>
    <dbReference type="NCBI Taxonomy" id="159386"/>
    <lineage>
        <taxon>Eukaryota</taxon>
        <taxon>Viridiplantae</taxon>
        <taxon>Streptophyta</taxon>
        <taxon>Embryophyta</taxon>
        <taxon>Tracheophyta</taxon>
        <taxon>Spermatophyta</taxon>
        <taxon>Magnoliopsida</taxon>
        <taxon>eudicotyledons</taxon>
        <taxon>Gunneridae</taxon>
        <taxon>Pentapetalae</taxon>
        <taxon>asterids</taxon>
        <taxon>lamiids</taxon>
        <taxon>Icacinales</taxon>
        <taxon>Icacinaceae</taxon>
        <taxon>Nothapodytes</taxon>
    </lineage>
</organism>
<keyword evidence="3" id="KW-0238">DNA-binding</keyword>
<evidence type="ECO:0000259" key="7">
    <source>
        <dbReference type="PROSITE" id="PS50888"/>
    </source>
</evidence>
<evidence type="ECO:0000256" key="6">
    <source>
        <dbReference type="SAM" id="MobiDB-lite"/>
    </source>
</evidence>
<dbReference type="EMBL" id="OP311528">
    <property type="protein sequence ID" value="WAK86056.1"/>
    <property type="molecule type" value="mRNA"/>
</dbReference>
<keyword evidence="4" id="KW-0804">Transcription</keyword>
<dbReference type="SUPFAM" id="SSF47459">
    <property type="entry name" value="HLH, helix-loop-helix DNA-binding domain"/>
    <property type="match status" value="1"/>
</dbReference>
<keyword evidence="2" id="KW-0805">Transcription regulation</keyword>
<dbReference type="PANTHER" id="PTHR16223:SF136">
    <property type="entry name" value="TRANSCRIPTION FACTOR BHLH133-RELATED"/>
    <property type="match status" value="1"/>
</dbReference>
<dbReference type="InterPro" id="IPR045843">
    <property type="entry name" value="IND-like"/>
</dbReference>
<accession>A0A9E9BYX5</accession>
<evidence type="ECO:0000256" key="4">
    <source>
        <dbReference type="ARBA" id="ARBA00023163"/>
    </source>
</evidence>
<dbReference type="GO" id="GO:0046983">
    <property type="term" value="F:protein dimerization activity"/>
    <property type="evidence" value="ECO:0007669"/>
    <property type="project" value="InterPro"/>
</dbReference>
<dbReference type="InterPro" id="IPR036638">
    <property type="entry name" value="HLH_DNA-bd_sf"/>
</dbReference>
<evidence type="ECO:0000256" key="2">
    <source>
        <dbReference type="ARBA" id="ARBA00023015"/>
    </source>
</evidence>
<evidence type="ECO:0000256" key="3">
    <source>
        <dbReference type="ARBA" id="ARBA00023125"/>
    </source>
</evidence>
<name>A0A9E9BYX5_NOTNI</name>
<dbReference type="InterPro" id="IPR011598">
    <property type="entry name" value="bHLH_dom"/>
</dbReference>
<protein>
    <submittedName>
        <fullName evidence="8">Transcription factor bHLH10</fullName>
    </submittedName>
</protein>
<evidence type="ECO:0000313" key="8">
    <source>
        <dbReference type="EMBL" id="WAK86056.1"/>
    </source>
</evidence>
<dbReference type="InterPro" id="IPR045239">
    <property type="entry name" value="bHLH95_bHLH"/>
</dbReference>
<dbReference type="AlphaFoldDB" id="A0A9E9BYX5"/>
<feature type="region of interest" description="Disordered" evidence="6">
    <location>
        <begin position="165"/>
        <end position="212"/>
    </location>
</feature>
<dbReference type="GO" id="GO:0000978">
    <property type="term" value="F:RNA polymerase II cis-regulatory region sequence-specific DNA binding"/>
    <property type="evidence" value="ECO:0007669"/>
    <property type="project" value="TreeGrafter"/>
</dbReference>
<proteinExistence type="evidence at transcript level"/>
<sequence length="353" mass="38519">MNRGVLQSPPAVQQMMAPGSPNWWNINTIKPPLQQISPFLATPHNHLFSPFSSLPEPTTSSPSLPSVSFSSWNDDNQELPHQSWTQLLQGGLVGDEEKSCLNHVQRTKLGNWEEHLLQQASNGNSVVDVKQENSRNSYVYGHAHVEFHAPKPTWFPSPMVPVSSPNSCVPSLSTNKPDGRHPPPDLSSEWNSTATGGASKKAKIQPSSAQSTIKVRKERLGDRISALHQLVSPFGKTGTASVLLEAIGYIRFLHSQIEALGLPYLGSESGNRRKQHCVQGEKNCLFPEDPGQLLNENCVKRDGTSVQECHGEPKKDLKSRGLCLVPISCTVQVGSDNRADYCAQPAALGGGFR</sequence>